<dbReference type="EMBL" id="JBBWRZ010000013">
    <property type="protein sequence ID" value="KAK8223737.1"/>
    <property type="molecule type" value="Genomic_DNA"/>
</dbReference>
<feature type="compositionally biased region" description="Basic and acidic residues" evidence="1">
    <location>
        <begin position="249"/>
        <end position="258"/>
    </location>
</feature>
<evidence type="ECO:0000313" key="3">
    <source>
        <dbReference type="Proteomes" id="UP001492380"/>
    </source>
</evidence>
<gene>
    <name evidence="2" type="ORF">HDK90DRAFT_101581</name>
</gene>
<feature type="compositionally biased region" description="Basic and acidic residues" evidence="1">
    <location>
        <begin position="216"/>
        <end position="233"/>
    </location>
</feature>
<evidence type="ECO:0000256" key="1">
    <source>
        <dbReference type="SAM" id="MobiDB-lite"/>
    </source>
</evidence>
<feature type="compositionally biased region" description="Polar residues" evidence="1">
    <location>
        <begin position="264"/>
        <end position="275"/>
    </location>
</feature>
<dbReference type="Proteomes" id="UP001492380">
    <property type="component" value="Unassembled WGS sequence"/>
</dbReference>
<protein>
    <submittedName>
        <fullName evidence="2">Uncharacterized protein</fullName>
    </submittedName>
</protein>
<comment type="caution">
    <text evidence="2">The sequence shown here is derived from an EMBL/GenBank/DDBJ whole genome shotgun (WGS) entry which is preliminary data.</text>
</comment>
<name>A0ABR1YB60_9PEZI</name>
<reference evidence="2 3" key="1">
    <citation type="submission" date="2024-04" db="EMBL/GenBank/DDBJ databases">
        <title>Phyllosticta paracitricarpa is synonymous to the EU quarantine fungus P. citricarpa based on phylogenomic analyses.</title>
        <authorList>
            <consortium name="Lawrence Berkeley National Laboratory"/>
            <person name="Van Ingen-Buijs V.A."/>
            <person name="Van Westerhoven A.C."/>
            <person name="Haridas S."/>
            <person name="Skiadas P."/>
            <person name="Martin F."/>
            <person name="Groenewald J.Z."/>
            <person name="Crous P.W."/>
            <person name="Seidl M.F."/>
        </authorList>
    </citation>
    <scope>NUCLEOTIDE SEQUENCE [LARGE SCALE GENOMIC DNA]</scope>
    <source>
        <strain evidence="2 3">CBS 123374</strain>
    </source>
</reference>
<keyword evidence="3" id="KW-1185">Reference proteome</keyword>
<organism evidence="2 3">
    <name type="scientific">Phyllosticta capitalensis</name>
    <dbReference type="NCBI Taxonomy" id="121624"/>
    <lineage>
        <taxon>Eukaryota</taxon>
        <taxon>Fungi</taxon>
        <taxon>Dikarya</taxon>
        <taxon>Ascomycota</taxon>
        <taxon>Pezizomycotina</taxon>
        <taxon>Dothideomycetes</taxon>
        <taxon>Dothideomycetes incertae sedis</taxon>
        <taxon>Botryosphaeriales</taxon>
        <taxon>Phyllostictaceae</taxon>
        <taxon>Phyllosticta</taxon>
    </lineage>
</organism>
<accession>A0ABR1YB60</accession>
<proteinExistence type="predicted"/>
<feature type="region of interest" description="Disordered" evidence="1">
    <location>
        <begin position="362"/>
        <end position="384"/>
    </location>
</feature>
<evidence type="ECO:0000313" key="2">
    <source>
        <dbReference type="EMBL" id="KAK8223737.1"/>
    </source>
</evidence>
<feature type="region of interest" description="Disordered" evidence="1">
    <location>
        <begin position="190"/>
        <end position="275"/>
    </location>
</feature>
<feature type="region of interest" description="Disordered" evidence="1">
    <location>
        <begin position="1"/>
        <end position="27"/>
    </location>
</feature>
<feature type="compositionally biased region" description="Polar residues" evidence="1">
    <location>
        <begin position="14"/>
        <end position="23"/>
    </location>
</feature>
<sequence>MSAHNQPPGMHHFPNQQQQSSAGNMPAPHDVLLQCAQQRLPPFLSEIVWKYTRSAVGLDGTEYPLLVSALATLIGSSPTEDQLFAAQSLHFFKISYTPNSAELGSIWQNPPINLWFEWAVQGISLRPPPRMYSPQYRNEVHRRLDVELENDAAALVHKVKRYLTTAPGFLERFCESGGLEAFKLKTNLGEHPSREQGTDDHVPQENQGQHAHQHRKTELSSRERPGQEPEWHRGARGKRQLEDIVLEEGSAKRFRGQEEERDNAGQQDKFSSSSTITAYSAKIHEHCTHRPSQKSRQKEDTSGFDAVLAAAEIRPSNNFQDKQTGGAPKPAQYSCQEELSGLDALVAAANVLASDDTTVDRVQDGAQQPSGGVTGEHIRGTSSLTTDKLREMEREEDAKPDLKRQDIETWMAHTNNMTYHDIDQFDTTRQPQA</sequence>
<feature type="compositionally biased region" description="Basic and acidic residues" evidence="1">
    <location>
        <begin position="191"/>
        <end position="203"/>
    </location>
</feature>
<feature type="region of interest" description="Disordered" evidence="1">
    <location>
        <begin position="314"/>
        <end position="333"/>
    </location>
</feature>